<protein>
    <recommendedName>
        <fullName evidence="5">Flagellar protein</fullName>
    </recommendedName>
</protein>
<evidence type="ECO:0000256" key="1">
    <source>
        <dbReference type="ARBA" id="ARBA00022475"/>
    </source>
</evidence>
<dbReference type="Pfam" id="PF04347">
    <property type="entry name" value="FliO"/>
    <property type="match status" value="1"/>
</dbReference>
<evidence type="ECO:0000256" key="6">
    <source>
        <dbReference type="SAM" id="SignalP"/>
    </source>
</evidence>
<keyword evidence="7" id="KW-0966">Cell projection</keyword>
<keyword evidence="6" id="KW-0732">Signal</keyword>
<evidence type="ECO:0000256" key="5">
    <source>
        <dbReference type="RuleBase" id="RU362064"/>
    </source>
</evidence>
<evidence type="ECO:0000256" key="3">
    <source>
        <dbReference type="ARBA" id="ARBA00022989"/>
    </source>
</evidence>
<dbReference type="GO" id="GO:0044781">
    <property type="term" value="P:bacterial-type flagellum organization"/>
    <property type="evidence" value="ECO:0007669"/>
    <property type="project" value="UniProtKB-UniRule"/>
</dbReference>
<feature type="transmembrane region" description="Helical" evidence="5">
    <location>
        <begin position="71"/>
        <end position="93"/>
    </location>
</feature>
<keyword evidence="7" id="KW-0282">Flagellum</keyword>
<keyword evidence="4 5" id="KW-0472">Membrane</keyword>
<keyword evidence="7" id="KW-0969">Cilium</keyword>
<sequence length="225" mass="24972">MFGLKKLISILTVIFLLLSSVTPALAEGSGAGTVQDMFENKQIQQKKQEAPSGNKTDPSQSEQVSYGNTNLFLAFVKLIFALLLVLALIYILYRFAAKRTGSMRNGGQLKNLGGVSVGTNRSVQLIKIGNEIMVLGVGDTVRLLKEITDPKTVSELTEPDPIQDRFGEHVLKALHHTMRKPEDTTDGDQGKVWRGHLTELISGLDRNRHERTEKLKSIFGKERQE</sequence>
<dbReference type="GO" id="GO:0005886">
    <property type="term" value="C:plasma membrane"/>
    <property type="evidence" value="ECO:0007669"/>
    <property type="project" value="UniProtKB-SubCell"/>
</dbReference>
<evidence type="ECO:0000256" key="4">
    <source>
        <dbReference type="ARBA" id="ARBA00023136"/>
    </source>
</evidence>
<gene>
    <name evidence="7" type="primary">fliO</name>
    <name evidence="7" type="ORF">ABNN70_10125</name>
</gene>
<dbReference type="RefSeq" id="WP_353947715.1">
    <property type="nucleotide sequence ID" value="NZ_CP159510.1"/>
</dbReference>
<dbReference type="GO" id="GO:0009425">
    <property type="term" value="C:bacterial-type flagellum basal body"/>
    <property type="evidence" value="ECO:0007669"/>
    <property type="project" value="UniProtKB-SubCell"/>
</dbReference>
<accession>A0AAU8ICZ0</accession>
<dbReference type="InterPro" id="IPR022781">
    <property type="entry name" value="Flagellar_biosynth_FliO"/>
</dbReference>
<keyword evidence="5" id="KW-0975">Bacterial flagellum</keyword>
<comment type="subcellular location">
    <subcellularLocation>
        <location evidence="5">Cell membrane</location>
    </subcellularLocation>
    <subcellularLocation>
        <location evidence="5">Bacterial flagellum basal body</location>
    </subcellularLocation>
</comment>
<dbReference type="AlphaFoldDB" id="A0AAU8ICZ0"/>
<dbReference type="EMBL" id="CP159510">
    <property type="protein sequence ID" value="XCJ16055.1"/>
    <property type="molecule type" value="Genomic_DNA"/>
</dbReference>
<reference evidence="7" key="1">
    <citation type="submission" date="2024-06" db="EMBL/GenBank/DDBJ databases">
        <authorList>
            <person name="Fan A."/>
            <person name="Zhang F.Y."/>
            <person name="Zhang L."/>
        </authorList>
    </citation>
    <scope>NUCLEOTIDE SEQUENCE</scope>
    <source>
        <strain evidence="7">Y61</strain>
    </source>
</reference>
<keyword evidence="1 5" id="KW-1003">Cell membrane</keyword>
<feature type="chain" id="PRO_5043437203" description="Flagellar protein" evidence="6">
    <location>
        <begin position="27"/>
        <end position="225"/>
    </location>
</feature>
<feature type="signal peptide" evidence="6">
    <location>
        <begin position="1"/>
        <end position="26"/>
    </location>
</feature>
<keyword evidence="2 5" id="KW-0812">Transmembrane</keyword>
<organism evidence="7">
    <name type="scientific">Sporolactobacillus sp. Y61</name>
    <dbReference type="NCBI Taxonomy" id="3160863"/>
    <lineage>
        <taxon>Bacteria</taxon>
        <taxon>Bacillati</taxon>
        <taxon>Bacillota</taxon>
        <taxon>Bacilli</taxon>
        <taxon>Bacillales</taxon>
        <taxon>Sporolactobacillaceae</taxon>
        <taxon>Sporolactobacillus</taxon>
    </lineage>
</organism>
<evidence type="ECO:0000256" key="2">
    <source>
        <dbReference type="ARBA" id="ARBA00022692"/>
    </source>
</evidence>
<evidence type="ECO:0000313" key="7">
    <source>
        <dbReference type="EMBL" id="XCJ16055.1"/>
    </source>
</evidence>
<name>A0AAU8ICZ0_9BACL</name>
<dbReference type="NCBIfam" id="TIGR03500">
    <property type="entry name" value="FliO_TIGR"/>
    <property type="match status" value="1"/>
</dbReference>
<proteinExistence type="inferred from homology"/>
<keyword evidence="3 5" id="KW-1133">Transmembrane helix</keyword>
<comment type="similarity">
    <text evidence="5">Belongs to the FliO/MopB family.</text>
</comment>